<feature type="transmembrane region" description="Helical" evidence="1">
    <location>
        <begin position="184"/>
        <end position="204"/>
    </location>
</feature>
<evidence type="ECO:0000313" key="3">
    <source>
        <dbReference type="Proteomes" id="UP000693946"/>
    </source>
</evidence>
<keyword evidence="1" id="KW-1133">Transmembrane helix</keyword>
<sequence>MRKFLCEITSYFKTEIHSAQDNRDRRKTMACVDVDMDIHGGDEELSRAGRQKLLAPKIQEYQATVLIPDNKGQLHGLLQKQPAVLGSLQVASGLFSVGVGIVFAVSQNINVSLFTLFRVAQLTGTLFIFAGVVSNLLFKYPALLSLSLKVNCGCIIVAVLAACLIGVDLAGWNIENQYFLKMELLALCVMGLEVFLSAILCFWFSKEKRAKSPVTDHSRTK</sequence>
<name>A0AAV6PWY1_SOLSE</name>
<feature type="transmembrane region" description="Helical" evidence="1">
    <location>
        <begin position="117"/>
        <end position="138"/>
    </location>
</feature>
<organism evidence="2 3">
    <name type="scientific">Solea senegalensis</name>
    <name type="common">Senegalese sole</name>
    <dbReference type="NCBI Taxonomy" id="28829"/>
    <lineage>
        <taxon>Eukaryota</taxon>
        <taxon>Metazoa</taxon>
        <taxon>Chordata</taxon>
        <taxon>Craniata</taxon>
        <taxon>Vertebrata</taxon>
        <taxon>Euteleostomi</taxon>
        <taxon>Actinopterygii</taxon>
        <taxon>Neopterygii</taxon>
        <taxon>Teleostei</taxon>
        <taxon>Neoteleostei</taxon>
        <taxon>Acanthomorphata</taxon>
        <taxon>Carangaria</taxon>
        <taxon>Pleuronectiformes</taxon>
        <taxon>Pleuronectoidei</taxon>
        <taxon>Soleidae</taxon>
        <taxon>Solea</taxon>
    </lineage>
</organism>
<keyword evidence="3" id="KW-1185">Reference proteome</keyword>
<accession>A0AAV6PWY1</accession>
<gene>
    <name evidence="2" type="ORF">JOB18_035703</name>
</gene>
<feature type="transmembrane region" description="Helical" evidence="1">
    <location>
        <begin position="83"/>
        <end position="105"/>
    </location>
</feature>
<dbReference type="Proteomes" id="UP000693946">
    <property type="component" value="Linkage Group LG9"/>
</dbReference>
<evidence type="ECO:0000256" key="1">
    <source>
        <dbReference type="SAM" id="Phobius"/>
    </source>
</evidence>
<reference evidence="2 3" key="1">
    <citation type="journal article" date="2021" name="Sci. Rep.">
        <title>Chromosome anchoring in Senegalese sole (Solea senegalensis) reveals sex-associated markers and genome rearrangements in flatfish.</title>
        <authorList>
            <person name="Guerrero-Cozar I."/>
            <person name="Gomez-Garrido J."/>
            <person name="Berbel C."/>
            <person name="Martinez-Blanch J.F."/>
            <person name="Alioto T."/>
            <person name="Claros M.G."/>
            <person name="Gagnaire P.A."/>
            <person name="Manchado M."/>
        </authorList>
    </citation>
    <scope>NUCLEOTIDE SEQUENCE [LARGE SCALE GENOMIC DNA]</scope>
    <source>
        <strain evidence="2">Sse05_10M</strain>
    </source>
</reference>
<feature type="transmembrane region" description="Helical" evidence="1">
    <location>
        <begin position="150"/>
        <end position="172"/>
    </location>
</feature>
<dbReference type="EMBL" id="JAGKHQ010000021">
    <property type="protein sequence ID" value="KAG7475690.1"/>
    <property type="molecule type" value="Genomic_DNA"/>
</dbReference>
<keyword evidence="1" id="KW-0472">Membrane</keyword>
<protein>
    <submittedName>
        <fullName evidence="2">Uncharacterized protein</fullName>
    </submittedName>
</protein>
<comment type="caution">
    <text evidence="2">The sequence shown here is derived from an EMBL/GenBank/DDBJ whole genome shotgun (WGS) entry which is preliminary data.</text>
</comment>
<keyword evidence="1" id="KW-0812">Transmembrane</keyword>
<dbReference type="AlphaFoldDB" id="A0AAV6PWY1"/>
<proteinExistence type="predicted"/>
<evidence type="ECO:0000313" key="2">
    <source>
        <dbReference type="EMBL" id="KAG7475690.1"/>
    </source>
</evidence>